<dbReference type="Proteomes" id="UP000546701">
    <property type="component" value="Unassembled WGS sequence"/>
</dbReference>
<feature type="region of interest" description="Disordered" evidence="10">
    <location>
        <begin position="1"/>
        <end position="20"/>
    </location>
</feature>
<dbReference type="CDD" id="cd03429">
    <property type="entry name" value="NUDIX_NADH_pyrophosphatase_Nudt13"/>
    <property type="match status" value="1"/>
</dbReference>
<evidence type="ECO:0000256" key="6">
    <source>
        <dbReference type="ARBA" id="ARBA00022801"/>
    </source>
</evidence>
<dbReference type="NCBIfam" id="NF001299">
    <property type="entry name" value="PRK00241.1"/>
    <property type="match status" value="1"/>
</dbReference>
<dbReference type="EMBL" id="JACIJR010000003">
    <property type="protein sequence ID" value="MBB5729112.1"/>
    <property type="molecule type" value="Genomic_DNA"/>
</dbReference>
<feature type="compositionally biased region" description="Basic and acidic residues" evidence="10">
    <location>
        <begin position="1"/>
        <end position="12"/>
    </location>
</feature>
<keyword evidence="7" id="KW-0460">Magnesium</keyword>
<evidence type="ECO:0000256" key="5">
    <source>
        <dbReference type="ARBA" id="ARBA00022723"/>
    </source>
</evidence>
<keyword evidence="8" id="KW-0520">NAD</keyword>
<dbReference type="PROSITE" id="PS51462">
    <property type="entry name" value="NUDIX"/>
    <property type="match status" value="1"/>
</dbReference>
<dbReference type="OrthoDB" id="9791656at2"/>
<dbReference type="PROSITE" id="PS00893">
    <property type="entry name" value="NUDIX_BOX"/>
    <property type="match status" value="1"/>
</dbReference>
<dbReference type="GO" id="GO:0005829">
    <property type="term" value="C:cytosol"/>
    <property type="evidence" value="ECO:0007669"/>
    <property type="project" value="TreeGrafter"/>
</dbReference>
<dbReference type="InterPro" id="IPR015376">
    <property type="entry name" value="Znr_NADH_PPase"/>
</dbReference>
<dbReference type="EC" id="3.6.1.22" evidence="4"/>
<evidence type="ECO:0000256" key="8">
    <source>
        <dbReference type="ARBA" id="ARBA00023027"/>
    </source>
</evidence>
<evidence type="ECO:0000256" key="7">
    <source>
        <dbReference type="ARBA" id="ARBA00022842"/>
    </source>
</evidence>
<evidence type="ECO:0000256" key="2">
    <source>
        <dbReference type="ARBA" id="ARBA00001947"/>
    </source>
</evidence>
<dbReference type="SUPFAM" id="SSF55811">
    <property type="entry name" value="Nudix"/>
    <property type="match status" value="1"/>
</dbReference>
<dbReference type="InterPro" id="IPR049734">
    <property type="entry name" value="NudC-like_C"/>
</dbReference>
<dbReference type="InterPro" id="IPR050241">
    <property type="entry name" value="NAD-cap_RNA_hydrolase_NudC"/>
</dbReference>
<evidence type="ECO:0000259" key="11">
    <source>
        <dbReference type="PROSITE" id="PS51462"/>
    </source>
</evidence>
<dbReference type="PANTHER" id="PTHR42904">
    <property type="entry name" value="NUDIX HYDROLASE, NUDC SUBFAMILY"/>
    <property type="match status" value="1"/>
</dbReference>
<dbReference type="Pfam" id="PF00293">
    <property type="entry name" value="NUDIX"/>
    <property type="match status" value="1"/>
</dbReference>
<dbReference type="GO" id="GO:0035529">
    <property type="term" value="F:NADH pyrophosphatase activity"/>
    <property type="evidence" value="ECO:0007669"/>
    <property type="project" value="TreeGrafter"/>
</dbReference>
<organism evidence="12 13">
    <name type="scientific">Sphingomonas prati</name>
    <dbReference type="NCBI Taxonomy" id="1843237"/>
    <lineage>
        <taxon>Bacteria</taxon>
        <taxon>Pseudomonadati</taxon>
        <taxon>Pseudomonadota</taxon>
        <taxon>Alphaproteobacteria</taxon>
        <taxon>Sphingomonadales</taxon>
        <taxon>Sphingomonadaceae</taxon>
        <taxon>Sphingomonas</taxon>
    </lineage>
</organism>
<dbReference type="InterPro" id="IPR015797">
    <property type="entry name" value="NUDIX_hydrolase-like_dom_sf"/>
</dbReference>
<evidence type="ECO:0000256" key="1">
    <source>
        <dbReference type="ARBA" id="ARBA00001946"/>
    </source>
</evidence>
<dbReference type="AlphaFoldDB" id="A0A7W9BS24"/>
<dbReference type="GO" id="GO:0046872">
    <property type="term" value="F:metal ion binding"/>
    <property type="evidence" value="ECO:0007669"/>
    <property type="project" value="UniProtKB-KW"/>
</dbReference>
<name>A0A7W9BS24_9SPHN</name>
<dbReference type="InterPro" id="IPR020084">
    <property type="entry name" value="NUDIX_hydrolase_CS"/>
</dbReference>
<comment type="cofactor">
    <cofactor evidence="1">
        <name>Mg(2+)</name>
        <dbReference type="ChEBI" id="CHEBI:18420"/>
    </cofactor>
</comment>
<dbReference type="GO" id="GO:0006742">
    <property type="term" value="P:NADP+ catabolic process"/>
    <property type="evidence" value="ECO:0007669"/>
    <property type="project" value="TreeGrafter"/>
</dbReference>
<evidence type="ECO:0000256" key="10">
    <source>
        <dbReference type="SAM" id="MobiDB-lite"/>
    </source>
</evidence>
<evidence type="ECO:0000256" key="4">
    <source>
        <dbReference type="ARBA" id="ARBA00012381"/>
    </source>
</evidence>
<keyword evidence="13" id="KW-1185">Reference proteome</keyword>
<comment type="cofactor">
    <cofactor evidence="2">
        <name>Zn(2+)</name>
        <dbReference type="ChEBI" id="CHEBI:29105"/>
    </cofactor>
</comment>
<dbReference type="Pfam" id="PF09297">
    <property type="entry name" value="Zn_ribbon_NUD"/>
    <property type="match status" value="1"/>
</dbReference>
<evidence type="ECO:0000256" key="3">
    <source>
        <dbReference type="ARBA" id="ARBA00009595"/>
    </source>
</evidence>
<dbReference type="InterPro" id="IPR000086">
    <property type="entry name" value="NUDIX_hydrolase_dom"/>
</dbReference>
<dbReference type="Gene3D" id="3.90.79.10">
    <property type="entry name" value="Nucleoside Triphosphate Pyrophosphohydrolase"/>
    <property type="match status" value="1"/>
</dbReference>
<gene>
    <name evidence="12" type="ORF">FHS99_001590</name>
</gene>
<proteinExistence type="inferred from homology"/>
<evidence type="ECO:0000313" key="12">
    <source>
        <dbReference type="EMBL" id="MBB5729112.1"/>
    </source>
</evidence>
<keyword evidence="6 12" id="KW-0378">Hydrolase</keyword>
<sequence>MTDIPPDRRPSHLDGSLVPGFTGSPLDRVDAWRQDPAAIMKALNDPRACLLRMEGLDPLLDADGALDWGHLAEAAWDAELALLGLIGGIPRFVALTPAVPHAARRSPALNGMLDYLEPAQAATYAAARSLIDWHARHRFCANCGTPTTLYRAGWGRRCPGCRAEHFPRTDPVVIMLAEHAGCVLVGRQRSWPTGRYSALAGFVEVGESIEEAVARELAEEAGVVATSVRYLVSQPWPFPSQLMVACIAPVADAALHLDQHELEDAFWATREDIRAALAAEPDARFIAPPPYAVAHTLFARWLAEQAD</sequence>
<comment type="catalytic activity">
    <reaction evidence="9">
        <text>a 5'-end NAD(+)-phospho-ribonucleoside in mRNA + H2O = a 5'-end phospho-adenosine-phospho-ribonucleoside in mRNA + beta-nicotinamide D-ribonucleotide + 2 H(+)</text>
        <dbReference type="Rhea" id="RHEA:60876"/>
        <dbReference type="Rhea" id="RHEA-COMP:15698"/>
        <dbReference type="Rhea" id="RHEA-COMP:15719"/>
        <dbReference type="ChEBI" id="CHEBI:14649"/>
        <dbReference type="ChEBI" id="CHEBI:15377"/>
        <dbReference type="ChEBI" id="CHEBI:15378"/>
        <dbReference type="ChEBI" id="CHEBI:144029"/>
        <dbReference type="ChEBI" id="CHEBI:144051"/>
    </reaction>
    <physiologicalReaction direction="left-to-right" evidence="9">
        <dbReference type="Rhea" id="RHEA:60877"/>
    </physiologicalReaction>
</comment>
<protein>
    <recommendedName>
        <fullName evidence="4">NAD(+) diphosphatase</fullName>
        <ecNumber evidence="4">3.6.1.22</ecNumber>
    </recommendedName>
</protein>
<feature type="domain" description="Nudix hydrolase" evidence="11">
    <location>
        <begin position="167"/>
        <end position="290"/>
    </location>
</feature>
<comment type="similarity">
    <text evidence="3">Belongs to the Nudix hydrolase family. NudC subfamily.</text>
</comment>
<dbReference type="Gene3D" id="3.90.79.20">
    <property type="match status" value="1"/>
</dbReference>
<evidence type="ECO:0000256" key="9">
    <source>
        <dbReference type="ARBA" id="ARBA00023679"/>
    </source>
</evidence>
<dbReference type="GO" id="GO:0019677">
    <property type="term" value="P:NAD+ catabolic process"/>
    <property type="evidence" value="ECO:0007669"/>
    <property type="project" value="TreeGrafter"/>
</dbReference>
<comment type="caution">
    <text evidence="12">The sequence shown here is derived from an EMBL/GenBank/DDBJ whole genome shotgun (WGS) entry which is preliminary data.</text>
</comment>
<evidence type="ECO:0000313" key="13">
    <source>
        <dbReference type="Proteomes" id="UP000546701"/>
    </source>
</evidence>
<accession>A0A7W9BS24</accession>
<dbReference type="PANTHER" id="PTHR42904:SF6">
    <property type="entry name" value="NAD-CAPPED RNA HYDROLASE NUDT12"/>
    <property type="match status" value="1"/>
</dbReference>
<dbReference type="RefSeq" id="WP_157174715.1">
    <property type="nucleotide sequence ID" value="NZ_BMJP01000002.1"/>
</dbReference>
<reference evidence="12 13" key="1">
    <citation type="submission" date="2020-08" db="EMBL/GenBank/DDBJ databases">
        <title>Genomic Encyclopedia of Type Strains, Phase IV (KMG-IV): sequencing the most valuable type-strain genomes for metagenomic binning, comparative biology and taxonomic classification.</title>
        <authorList>
            <person name="Goeker M."/>
        </authorList>
    </citation>
    <scope>NUCLEOTIDE SEQUENCE [LARGE SCALE GENOMIC DNA]</scope>
    <source>
        <strain evidence="12 13">DSM 103336</strain>
    </source>
</reference>
<keyword evidence="5" id="KW-0479">Metal-binding</keyword>